<comment type="caution">
    <text evidence="3">The sequence shown here is derived from an EMBL/GenBank/DDBJ whole genome shotgun (WGS) entry which is preliminary data.</text>
</comment>
<evidence type="ECO:0008006" key="5">
    <source>
        <dbReference type="Google" id="ProtNLM"/>
    </source>
</evidence>
<dbReference type="PANTHER" id="PTHR48172:SF2">
    <property type="entry name" value="VACUOLAR PROTEIN SORTING PROTEIN 62"/>
    <property type="match status" value="1"/>
</dbReference>
<dbReference type="InterPro" id="IPR009291">
    <property type="entry name" value="Vps62"/>
</dbReference>
<sequence length="481" mass="54433">MKSSPRLVEEGHALKEKGYAGVEHATPKQDCLKAGLLPPNCPQVSAGMQQRHLKKVTVLVGSIILGYLFIHIDLINCVPPGIPQQGCDWLGLCGHSGWIGQHDPRDNYFDVVTSPEDLSNDSRVVHEIPQYVLDYAPLVHLFSGEQFWPGDIAEHLFHVTPELNYTPIQGRLQYSNLTNLDELNEFERGRHVYLTSNDNVEERPDWLGGEKNIPDDFDDGDDGVESGADEIRTQSKGGRSEAPAVLVTVDKGKGIVDAFWFFFYSYNLGNKVFNIRFGNHVGDWEHTLVRFQHGKPQLVYLSEHNFGEAYSYDAVEKIAGRPVVYSATGSHAMYARPGAHPYVLPLGILHDQTDRGPLWDPALNSHTYTYNHLTDTLRPSNFTPQAPTQWFYFAGHWGDRFYPLDDDRQYGLVGEYHYVSGPLGPRFKHLSRRKVCQGGYREACVIKHWLDPDELKVWPGLGEGEDWPDDPEMRPPELSQQ</sequence>
<dbReference type="EMBL" id="JBHFEH010000150">
    <property type="protein sequence ID" value="KAL2045372.1"/>
    <property type="molecule type" value="Genomic_DNA"/>
</dbReference>
<keyword evidence="2" id="KW-0472">Membrane</keyword>
<feature type="region of interest" description="Disordered" evidence="1">
    <location>
        <begin position="460"/>
        <end position="481"/>
    </location>
</feature>
<keyword evidence="2" id="KW-1133">Transmembrane helix</keyword>
<name>A0ABR4AHX6_9LECA</name>
<dbReference type="PANTHER" id="PTHR48172">
    <property type="match status" value="1"/>
</dbReference>
<feature type="transmembrane region" description="Helical" evidence="2">
    <location>
        <begin position="56"/>
        <end position="75"/>
    </location>
</feature>
<organism evidence="3 4">
    <name type="scientific">Lepraria finkii</name>
    <dbReference type="NCBI Taxonomy" id="1340010"/>
    <lineage>
        <taxon>Eukaryota</taxon>
        <taxon>Fungi</taxon>
        <taxon>Dikarya</taxon>
        <taxon>Ascomycota</taxon>
        <taxon>Pezizomycotina</taxon>
        <taxon>Lecanoromycetes</taxon>
        <taxon>OSLEUM clade</taxon>
        <taxon>Lecanoromycetidae</taxon>
        <taxon>Lecanorales</taxon>
        <taxon>Lecanorineae</taxon>
        <taxon>Stereocaulaceae</taxon>
        <taxon>Lepraria</taxon>
    </lineage>
</organism>
<accession>A0ABR4AHX6</accession>
<evidence type="ECO:0000313" key="4">
    <source>
        <dbReference type="Proteomes" id="UP001590951"/>
    </source>
</evidence>
<evidence type="ECO:0000256" key="2">
    <source>
        <dbReference type="SAM" id="Phobius"/>
    </source>
</evidence>
<feature type="compositionally biased region" description="Acidic residues" evidence="1">
    <location>
        <begin position="215"/>
        <end position="228"/>
    </location>
</feature>
<feature type="region of interest" description="Disordered" evidence="1">
    <location>
        <begin position="204"/>
        <end position="237"/>
    </location>
</feature>
<reference evidence="3 4" key="1">
    <citation type="submission" date="2024-09" db="EMBL/GenBank/DDBJ databases">
        <title>Rethinking Asexuality: The Enigmatic Case of Functional Sexual Genes in Lepraria (Stereocaulaceae).</title>
        <authorList>
            <person name="Doellman M."/>
            <person name="Sun Y."/>
            <person name="Barcenas-Pena A."/>
            <person name="Lumbsch H.T."/>
            <person name="Grewe F."/>
        </authorList>
    </citation>
    <scope>NUCLEOTIDE SEQUENCE [LARGE SCALE GENOMIC DNA]</scope>
    <source>
        <strain evidence="3 4">Grewe 0041</strain>
    </source>
</reference>
<gene>
    <name evidence="3" type="ORF">ABVK25_012161</name>
</gene>
<keyword evidence="2" id="KW-0812">Transmembrane</keyword>
<dbReference type="Proteomes" id="UP001590951">
    <property type="component" value="Unassembled WGS sequence"/>
</dbReference>
<evidence type="ECO:0000256" key="1">
    <source>
        <dbReference type="SAM" id="MobiDB-lite"/>
    </source>
</evidence>
<keyword evidence="4" id="KW-1185">Reference proteome</keyword>
<protein>
    <recommendedName>
        <fullName evidence="5">Vacuolar protein sorting-associated protein TDA6</fullName>
    </recommendedName>
</protein>
<evidence type="ECO:0000313" key="3">
    <source>
        <dbReference type="EMBL" id="KAL2045372.1"/>
    </source>
</evidence>
<dbReference type="Pfam" id="PF06101">
    <property type="entry name" value="Vps62"/>
    <property type="match status" value="1"/>
</dbReference>
<proteinExistence type="predicted"/>